<dbReference type="CDD" id="cd11524">
    <property type="entry name" value="SYLF"/>
    <property type="match status" value="1"/>
</dbReference>
<proteinExistence type="predicted"/>
<dbReference type="Pfam" id="PF04366">
    <property type="entry name" value="Ysc84"/>
    <property type="match status" value="1"/>
</dbReference>
<sequence length="272" mass="27707">MRRSIFPKVKALSPALALAVLLPACAATAQGEEQVLVDRATLTVQEMLSGSDGPQTDAVGLLRRARAVMVCPRVFRAGFIVGGQGGGCVLLARDGAGSWSSPAFYSMGSGSIGFQIGVQDAQVMMMILTDKGLSALMDSQFKIGADASIAVATVGGGIAGSTTAAVGADIVTVARTRGLFAGVAFDGSLLSSRSESNRAFYGQGYSARQIVIDMAAHNPGADPLRAMLMRFGPPNNPPVAATSSSGATQAQGQAMPTYQPAPQGGVQATPLN</sequence>
<dbReference type="RefSeq" id="WP_187785593.1">
    <property type="nucleotide sequence ID" value="NZ_JACTVA010000032.1"/>
</dbReference>
<evidence type="ECO:0000256" key="2">
    <source>
        <dbReference type="SAM" id="SignalP"/>
    </source>
</evidence>
<dbReference type="EMBL" id="JACTVA010000032">
    <property type="protein sequence ID" value="MBC9208436.1"/>
    <property type="molecule type" value="Genomic_DNA"/>
</dbReference>
<dbReference type="Proteomes" id="UP000626026">
    <property type="component" value="Unassembled WGS sequence"/>
</dbReference>
<accession>A0ABR7RQ81</accession>
<keyword evidence="2" id="KW-0732">Signal</keyword>
<name>A0ABR7RQ81_9PROT</name>
<dbReference type="InterPro" id="IPR007461">
    <property type="entry name" value="Ysc84_actin-binding"/>
</dbReference>
<feature type="domain" description="Ysc84 actin-binding" evidence="3">
    <location>
        <begin position="109"/>
        <end position="229"/>
    </location>
</feature>
<feature type="signal peptide" evidence="2">
    <location>
        <begin position="1"/>
        <end position="26"/>
    </location>
</feature>
<feature type="compositionally biased region" description="Low complexity" evidence="1">
    <location>
        <begin position="240"/>
        <end position="254"/>
    </location>
</feature>
<reference evidence="4 5" key="1">
    <citation type="journal article" date="2013" name="Int. J. Syst. Evol. Microbiol.">
        <title>Roseomonas aerophila sp. nov., isolated from air.</title>
        <authorList>
            <person name="Kim S.J."/>
            <person name="Weon H.Y."/>
            <person name="Ahn J.H."/>
            <person name="Hong S.B."/>
            <person name="Seok S.J."/>
            <person name="Whang K.S."/>
            <person name="Kwon S.W."/>
        </authorList>
    </citation>
    <scope>NUCLEOTIDE SEQUENCE [LARGE SCALE GENOMIC DNA]</scope>
    <source>
        <strain evidence="4 5">NBRC 108923</strain>
    </source>
</reference>
<organism evidence="4 5">
    <name type="scientific">Teichococcus aerophilus</name>
    <dbReference type="NCBI Taxonomy" id="1224513"/>
    <lineage>
        <taxon>Bacteria</taxon>
        <taxon>Pseudomonadati</taxon>
        <taxon>Pseudomonadota</taxon>
        <taxon>Alphaproteobacteria</taxon>
        <taxon>Acetobacterales</taxon>
        <taxon>Roseomonadaceae</taxon>
        <taxon>Roseomonas</taxon>
    </lineage>
</organism>
<dbReference type="PANTHER" id="PTHR15629:SF2">
    <property type="entry name" value="SH3 DOMAIN-CONTAINING YSC84-LIKE PROTEIN 1"/>
    <property type="match status" value="1"/>
</dbReference>
<evidence type="ECO:0000313" key="5">
    <source>
        <dbReference type="Proteomes" id="UP000626026"/>
    </source>
</evidence>
<keyword evidence="5" id="KW-1185">Reference proteome</keyword>
<feature type="chain" id="PRO_5047170050" evidence="2">
    <location>
        <begin position="27"/>
        <end position="272"/>
    </location>
</feature>
<gene>
    <name evidence="4" type="ORF">IBL26_16435</name>
</gene>
<dbReference type="PANTHER" id="PTHR15629">
    <property type="entry name" value="SH3YL1 PROTEIN"/>
    <property type="match status" value="1"/>
</dbReference>
<evidence type="ECO:0000256" key="1">
    <source>
        <dbReference type="SAM" id="MobiDB-lite"/>
    </source>
</evidence>
<evidence type="ECO:0000259" key="3">
    <source>
        <dbReference type="Pfam" id="PF04366"/>
    </source>
</evidence>
<dbReference type="InterPro" id="IPR051702">
    <property type="entry name" value="SH3_domain_YSC84-like"/>
</dbReference>
<protein>
    <submittedName>
        <fullName evidence="4">Lipid-binding SYLF domain-containing protein</fullName>
    </submittedName>
</protein>
<evidence type="ECO:0000313" key="4">
    <source>
        <dbReference type="EMBL" id="MBC9208436.1"/>
    </source>
</evidence>
<comment type="caution">
    <text evidence="4">The sequence shown here is derived from an EMBL/GenBank/DDBJ whole genome shotgun (WGS) entry which is preliminary data.</text>
</comment>
<feature type="region of interest" description="Disordered" evidence="1">
    <location>
        <begin position="233"/>
        <end position="272"/>
    </location>
</feature>